<keyword evidence="11 12" id="KW-0407">Ion channel</keyword>
<dbReference type="EMBL" id="JH431661">
    <property type="status" value="NOT_ANNOTATED_CDS"/>
    <property type="molecule type" value="Genomic_DNA"/>
</dbReference>
<keyword evidence="7" id="KW-0915">Sodium</keyword>
<evidence type="ECO:0000313" key="15">
    <source>
        <dbReference type="Proteomes" id="UP000014500"/>
    </source>
</evidence>
<dbReference type="InterPro" id="IPR001873">
    <property type="entry name" value="ENaC"/>
</dbReference>
<evidence type="ECO:0000256" key="7">
    <source>
        <dbReference type="ARBA" id="ARBA00023053"/>
    </source>
</evidence>
<feature type="transmembrane region" description="Helical" evidence="13">
    <location>
        <begin position="92"/>
        <end position="115"/>
    </location>
</feature>
<protein>
    <submittedName>
        <fullName evidence="14">Uncharacterized protein</fullName>
    </submittedName>
</protein>
<keyword evidence="4 12" id="KW-0894">Sodium channel</keyword>
<reference evidence="14" key="2">
    <citation type="submission" date="2015-02" db="UniProtKB">
        <authorList>
            <consortium name="EnsemblMetazoa"/>
        </authorList>
    </citation>
    <scope>IDENTIFICATION</scope>
</reference>
<evidence type="ECO:0000256" key="12">
    <source>
        <dbReference type="RuleBase" id="RU000679"/>
    </source>
</evidence>
<organism evidence="14 15">
    <name type="scientific">Strigamia maritima</name>
    <name type="common">European centipede</name>
    <name type="synonym">Geophilus maritimus</name>
    <dbReference type="NCBI Taxonomy" id="126957"/>
    <lineage>
        <taxon>Eukaryota</taxon>
        <taxon>Metazoa</taxon>
        <taxon>Ecdysozoa</taxon>
        <taxon>Arthropoda</taxon>
        <taxon>Myriapoda</taxon>
        <taxon>Chilopoda</taxon>
        <taxon>Pleurostigmophora</taxon>
        <taxon>Geophilomorpha</taxon>
        <taxon>Linotaeniidae</taxon>
        <taxon>Strigamia</taxon>
    </lineage>
</organism>
<keyword evidence="3 12" id="KW-0813">Transport</keyword>
<dbReference type="Pfam" id="PF00858">
    <property type="entry name" value="ASC"/>
    <property type="match status" value="1"/>
</dbReference>
<evidence type="ECO:0000256" key="5">
    <source>
        <dbReference type="ARBA" id="ARBA00022692"/>
    </source>
</evidence>
<reference evidence="15" key="1">
    <citation type="submission" date="2011-05" db="EMBL/GenBank/DDBJ databases">
        <authorList>
            <person name="Richards S.R."/>
            <person name="Qu J."/>
            <person name="Jiang H."/>
            <person name="Jhangiani S.N."/>
            <person name="Agravi P."/>
            <person name="Goodspeed R."/>
            <person name="Gross S."/>
            <person name="Mandapat C."/>
            <person name="Jackson L."/>
            <person name="Mathew T."/>
            <person name="Pu L."/>
            <person name="Thornton R."/>
            <person name="Saada N."/>
            <person name="Wilczek-Boney K.B."/>
            <person name="Lee S."/>
            <person name="Kovar C."/>
            <person name="Wu Y."/>
            <person name="Scherer S.E."/>
            <person name="Worley K.C."/>
            <person name="Muzny D.M."/>
            <person name="Gibbs R."/>
        </authorList>
    </citation>
    <scope>NUCLEOTIDE SEQUENCE</scope>
    <source>
        <strain evidence="15">Brora</strain>
    </source>
</reference>
<sequence>MLGIPDCNDTETSIYSNATTYRILAEFTWHQCACPRLCTGLSFSISQDANWMYSAKISFLRILLIFQDATIDIISEYYAYTMMSLLCDIGSILGLMLGICILTFIQIIEVAFYFLKNKIKNENKTRKNVIKVSAISN</sequence>
<keyword evidence="8 12" id="KW-0406">Ion transport</keyword>
<evidence type="ECO:0000256" key="4">
    <source>
        <dbReference type="ARBA" id="ARBA00022461"/>
    </source>
</evidence>
<evidence type="ECO:0000256" key="3">
    <source>
        <dbReference type="ARBA" id="ARBA00022448"/>
    </source>
</evidence>
<comment type="similarity">
    <text evidence="2 12">Belongs to the amiloride-sensitive sodium channel (TC 1.A.6) family.</text>
</comment>
<keyword evidence="5 12" id="KW-0812">Transmembrane</keyword>
<keyword evidence="15" id="KW-1185">Reference proteome</keyword>
<dbReference type="GO" id="GO:0005272">
    <property type="term" value="F:sodium channel activity"/>
    <property type="evidence" value="ECO:0007669"/>
    <property type="project" value="UniProtKB-KW"/>
</dbReference>
<evidence type="ECO:0000256" key="8">
    <source>
        <dbReference type="ARBA" id="ARBA00023065"/>
    </source>
</evidence>
<keyword evidence="10 12" id="KW-0739">Sodium transport</keyword>
<evidence type="ECO:0000313" key="14">
    <source>
        <dbReference type="EnsemblMetazoa" id="SMAR006003-PA"/>
    </source>
</evidence>
<comment type="subcellular location">
    <subcellularLocation>
        <location evidence="1">Membrane</location>
        <topology evidence="1">Multi-pass membrane protein</topology>
    </subcellularLocation>
</comment>
<proteinExistence type="inferred from homology"/>
<evidence type="ECO:0000256" key="9">
    <source>
        <dbReference type="ARBA" id="ARBA00023136"/>
    </source>
</evidence>
<dbReference type="Proteomes" id="UP000014500">
    <property type="component" value="Unassembled WGS sequence"/>
</dbReference>
<dbReference type="HOGENOM" id="CLU_1867673_0_0_1"/>
<name>T1IXR0_STRMM</name>
<dbReference type="PhylomeDB" id="T1IXR0"/>
<keyword evidence="6 13" id="KW-1133">Transmembrane helix</keyword>
<evidence type="ECO:0000256" key="2">
    <source>
        <dbReference type="ARBA" id="ARBA00007193"/>
    </source>
</evidence>
<dbReference type="EnsemblMetazoa" id="SMAR006003-RA">
    <property type="protein sequence ID" value="SMAR006003-PA"/>
    <property type="gene ID" value="SMAR006003"/>
</dbReference>
<evidence type="ECO:0000256" key="1">
    <source>
        <dbReference type="ARBA" id="ARBA00004141"/>
    </source>
</evidence>
<evidence type="ECO:0000256" key="13">
    <source>
        <dbReference type="SAM" id="Phobius"/>
    </source>
</evidence>
<evidence type="ECO:0000256" key="11">
    <source>
        <dbReference type="ARBA" id="ARBA00023303"/>
    </source>
</evidence>
<accession>T1IXR0</accession>
<evidence type="ECO:0000256" key="10">
    <source>
        <dbReference type="ARBA" id="ARBA00023201"/>
    </source>
</evidence>
<dbReference type="GO" id="GO:0016020">
    <property type="term" value="C:membrane"/>
    <property type="evidence" value="ECO:0007669"/>
    <property type="project" value="UniProtKB-SubCell"/>
</dbReference>
<keyword evidence="9 13" id="KW-0472">Membrane</keyword>
<dbReference type="Gene3D" id="1.10.287.770">
    <property type="entry name" value="YojJ-like"/>
    <property type="match status" value="1"/>
</dbReference>
<evidence type="ECO:0000256" key="6">
    <source>
        <dbReference type="ARBA" id="ARBA00022989"/>
    </source>
</evidence>
<dbReference type="AlphaFoldDB" id="T1IXR0"/>